<dbReference type="AlphaFoldDB" id="A0A844XH86"/>
<keyword evidence="1" id="KW-0812">Transmembrane</keyword>
<keyword evidence="3" id="KW-0012">Acyltransferase</keyword>
<dbReference type="GO" id="GO:0000271">
    <property type="term" value="P:polysaccharide biosynthetic process"/>
    <property type="evidence" value="ECO:0007669"/>
    <property type="project" value="TreeGrafter"/>
</dbReference>
<feature type="transmembrane region" description="Helical" evidence="1">
    <location>
        <begin position="77"/>
        <end position="95"/>
    </location>
</feature>
<feature type="transmembrane region" description="Helical" evidence="1">
    <location>
        <begin position="115"/>
        <end position="143"/>
    </location>
</feature>
<keyword evidence="1" id="KW-1133">Transmembrane helix</keyword>
<dbReference type="Proteomes" id="UP000461409">
    <property type="component" value="Unassembled WGS sequence"/>
</dbReference>
<reference evidence="3 4" key="1">
    <citation type="submission" date="2019-12" db="EMBL/GenBank/DDBJ databases">
        <authorList>
            <person name="Lee S.D."/>
        </authorList>
    </citation>
    <scope>NUCLEOTIDE SEQUENCE [LARGE SCALE GENOMIC DNA]</scope>
    <source>
        <strain evidence="3 4">GH3-10</strain>
    </source>
</reference>
<reference evidence="3 4" key="2">
    <citation type="submission" date="2020-02" db="EMBL/GenBank/DDBJ databases">
        <title>Erythrobacter dongmakensis sp. nov., isolated from a tidal mudflat.</title>
        <authorList>
            <person name="Kim I.S."/>
        </authorList>
    </citation>
    <scope>NUCLEOTIDE SEQUENCE [LARGE SCALE GENOMIC DNA]</scope>
    <source>
        <strain evidence="3 4">GH3-10</strain>
    </source>
</reference>
<dbReference type="InterPro" id="IPR050879">
    <property type="entry name" value="Acyltransferase_3"/>
</dbReference>
<name>A0A844XH86_9SPHN</name>
<feature type="transmembrane region" description="Helical" evidence="1">
    <location>
        <begin position="296"/>
        <end position="318"/>
    </location>
</feature>
<accession>A0A844XH86</accession>
<evidence type="ECO:0000313" key="4">
    <source>
        <dbReference type="Proteomes" id="UP000461409"/>
    </source>
</evidence>
<keyword evidence="1" id="KW-0472">Membrane</keyword>
<sequence length="345" mass="37514">MAAMGVAFTHQAFAFAVYIGGGLGIAAPVWPIGQIAVSLFFVISGYIMVISSRRLFGSLRGARIFLIRRLVRILPPYWIATLLLVAILLVLRGQGTDGGDLVRSLLLWPYPNAFGAARFLPVLWVGWTLFYEMVFYLVFALFVMFSRGRAVFLVAAALFAIVLAGKAFQPASFILSFASQPVLLIFAAGMALALIREHGIVLPTWLRVLALLLCIAYLILVPVPQNPESLGFHYLAWAGAPAVLLAVAVLGGQLTLPAPAVVNRMGDASYALYLLHVPAAHFWTWVWGTLGLPGGAWAFLVTLLTGTVIASWLFFLAVERPLTRWLNRRLGAAAHDDAVLQRTGV</sequence>
<keyword evidence="3" id="KW-0808">Transferase</keyword>
<evidence type="ECO:0000313" key="3">
    <source>
        <dbReference type="EMBL" id="MWV29093.1"/>
    </source>
</evidence>
<comment type="caution">
    <text evidence="3">The sequence shown here is derived from an EMBL/GenBank/DDBJ whole genome shotgun (WGS) entry which is preliminary data.</text>
</comment>
<feature type="transmembrane region" description="Helical" evidence="1">
    <location>
        <begin position="174"/>
        <end position="195"/>
    </location>
</feature>
<organism evidence="3 4">
    <name type="scientific">Aurantiacibacter rhizosphaerae</name>
    <dbReference type="NCBI Taxonomy" id="2691582"/>
    <lineage>
        <taxon>Bacteria</taxon>
        <taxon>Pseudomonadati</taxon>
        <taxon>Pseudomonadota</taxon>
        <taxon>Alphaproteobacteria</taxon>
        <taxon>Sphingomonadales</taxon>
        <taxon>Erythrobacteraceae</taxon>
        <taxon>Aurantiacibacter</taxon>
    </lineage>
</organism>
<dbReference type="PANTHER" id="PTHR23028">
    <property type="entry name" value="ACETYLTRANSFERASE"/>
    <property type="match status" value="1"/>
</dbReference>
<gene>
    <name evidence="3" type="ORF">GRF63_14370</name>
</gene>
<dbReference type="PANTHER" id="PTHR23028:SF131">
    <property type="entry name" value="BLR2367 PROTEIN"/>
    <property type="match status" value="1"/>
</dbReference>
<feature type="domain" description="Acyltransferase 3" evidence="2">
    <location>
        <begin position="2"/>
        <end position="315"/>
    </location>
</feature>
<dbReference type="Pfam" id="PF01757">
    <property type="entry name" value="Acyl_transf_3"/>
    <property type="match status" value="1"/>
</dbReference>
<evidence type="ECO:0000259" key="2">
    <source>
        <dbReference type="Pfam" id="PF01757"/>
    </source>
</evidence>
<feature type="transmembrane region" description="Helical" evidence="1">
    <location>
        <begin position="36"/>
        <end position="56"/>
    </location>
</feature>
<feature type="transmembrane region" description="Helical" evidence="1">
    <location>
        <begin position="12"/>
        <end position="30"/>
    </location>
</feature>
<feature type="transmembrane region" description="Helical" evidence="1">
    <location>
        <begin position="150"/>
        <end position="168"/>
    </location>
</feature>
<dbReference type="InterPro" id="IPR002656">
    <property type="entry name" value="Acyl_transf_3_dom"/>
</dbReference>
<keyword evidence="4" id="KW-1185">Reference proteome</keyword>
<dbReference type="GO" id="GO:0016020">
    <property type="term" value="C:membrane"/>
    <property type="evidence" value="ECO:0007669"/>
    <property type="project" value="TreeGrafter"/>
</dbReference>
<feature type="transmembrane region" description="Helical" evidence="1">
    <location>
        <begin position="204"/>
        <end position="223"/>
    </location>
</feature>
<feature type="transmembrane region" description="Helical" evidence="1">
    <location>
        <begin position="270"/>
        <end position="290"/>
    </location>
</feature>
<proteinExistence type="predicted"/>
<protein>
    <submittedName>
        <fullName evidence="3">Acyltransferase family protein</fullName>
    </submittedName>
</protein>
<dbReference type="GO" id="GO:0016747">
    <property type="term" value="F:acyltransferase activity, transferring groups other than amino-acyl groups"/>
    <property type="evidence" value="ECO:0007669"/>
    <property type="project" value="InterPro"/>
</dbReference>
<evidence type="ECO:0000256" key="1">
    <source>
        <dbReference type="SAM" id="Phobius"/>
    </source>
</evidence>
<dbReference type="EMBL" id="WUBR01000003">
    <property type="protein sequence ID" value="MWV29093.1"/>
    <property type="molecule type" value="Genomic_DNA"/>
</dbReference>
<feature type="transmembrane region" description="Helical" evidence="1">
    <location>
        <begin position="235"/>
        <end position="258"/>
    </location>
</feature>